<evidence type="ECO:0000313" key="1">
    <source>
        <dbReference type="EMBL" id="DAG01515.1"/>
    </source>
</evidence>
<organism evidence="1">
    <name type="scientific">Siphoviridae sp. ctNHg2</name>
    <dbReference type="NCBI Taxonomy" id="2825467"/>
    <lineage>
        <taxon>Viruses</taxon>
        <taxon>Duplodnaviria</taxon>
        <taxon>Heunggongvirae</taxon>
        <taxon>Uroviricota</taxon>
        <taxon>Caudoviricetes</taxon>
    </lineage>
</organism>
<proteinExistence type="predicted"/>
<dbReference type="EMBL" id="BK016194">
    <property type="protein sequence ID" value="DAG01515.1"/>
    <property type="molecule type" value="Genomic_DNA"/>
</dbReference>
<accession>A0A8S5V4H7</accession>
<name>A0A8S5V4H7_9CAUD</name>
<protein>
    <submittedName>
        <fullName evidence="1">Major capsid protein</fullName>
    </submittedName>
</protein>
<dbReference type="SUPFAM" id="SSF56563">
    <property type="entry name" value="Major capsid protein gp5"/>
    <property type="match status" value="1"/>
</dbReference>
<sequence>MNITQKIAKAFNAEAGNSKLVHLNTKQADLFIDYIQDESTLLKKVRKVKMKNPIQEIAKVNIGEEVLYPAGRSGTKFTGKAVEAATDTIRLESKKMRAKVVIHDDELEDNIEGTAFKEHLMRMLAKRAGNQLEKTALYGRFVGATPATANVISTLNQVDGFLKRAGVIVDAADTNMFDKRSIDLGKLKKLRKSFKNQYRSGLEIFMSDGLKLDYLEKYQALAGYNTVNQAGYAGKNFIDIPLLREDRPVVKVGGASTTLASANTAGQKTITVASANNIDVGDELVIGIGTALEWVGSVASKSGTTITFDTPVPYTYTGNETVYECLTDGTDVIMTDPNNLIWGIQRDFTLEMDRDAELEANIFYLSIRTDFQVENSEALGVLTNVQSL</sequence>
<reference evidence="1" key="1">
    <citation type="journal article" date="2021" name="Proc. Natl. Acad. Sci. U.S.A.">
        <title>A Catalog of Tens of Thousands of Viruses from Human Metagenomes Reveals Hidden Associations with Chronic Diseases.</title>
        <authorList>
            <person name="Tisza M.J."/>
            <person name="Buck C.B."/>
        </authorList>
    </citation>
    <scope>NUCLEOTIDE SEQUENCE</scope>
    <source>
        <strain evidence="1">CtNHg2</strain>
    </source>
</reference>